<evidence type="ECO:0000313" key="2">
    <source>
        <dbReference type="EMBL" id="TPG27464.1"/>
    </source>
</evidence>
<dbReference type="Gene3D" id="1.20.1420.60">
    <property type="match status" value="1"/>
</dbReference>
<accession>A0A502DQW1</accession>
<evidence type="ECO:0000259" key="1">
    <source>
        <dbReference type="Pfam" id="PF14300"/>
    </source>
</evidence>
<sequence length="214" mass="24117">MRKPTHAIRTVGIDADALTLTLSDGRVLREPLKRHVRLEKATPAQRLQWVLVDEGHGLDWPALWPASEEGMVNVYTLCWEQLQDEGIAALKAAAWQLDALPLREQQISALWRLEADVNNGGFLQFFCNWGEATCRTAIAALAEIGALKMHFLVKRMRAVLDRLEGSPQIQGLMDLYQHLTPAEHDALEALDEAFWAYPDRLSKLGVLHYGRAFP</sequence>
<dbReference type="Proteomes" id="UP000319212">
    <property type="component" value="Unassembled WGS sequence"/>
</dbReference>
<dbReference type="Pfam" id="PF14300">
    <property type="entry name" value="DMP19"/>
    <property type="match status" value="1"/>
</dbReference>
<proteinExistence type="predicted"/>
<dbReference type="InterPro" id="IPR018841">
    <property type="entry name" value="DUF2442"/>
</dbReference>
<protein>
    <submittedName>
        <fullName evidence="2">DUF4375 domain-containing protein</fullName>
    </submittedName>
</protein>
<dbReference type="AlphaFoldDB" id="A0A502DQW1"/>
<dbReference type="RefSeq" id="WP_140842061.1">
    <property type="nucleotide sequence ID" value="NZ_RCZI01000003.1"/>
</dbReference>
<organism evidence="2 3">
    <name type="scientific">Variovorax guangxiensis</name>
    <dbReference type="NCBI Taxonomy" id="1775474"/>
    <lineage>
        <taxon>Bacteria</taxon>
        <taxon>Pseudomonadati</taxon>
        <taxon>Pseudomonadota</taxon>
        <taxon>Betaproteobacteria</taxon>
        <taxon>Burkholderiales</taxon>
        <taxon>Comamonadaceae</taxon>
        <taxon>Variovorax</taxon>
    </lineage>
</organism>
<reference evidence="2 3" key="1">
    <citation type="journal article" date="2019" name="Environ. Microbiol.">
        <title>Species interactions and distinct microbial communities in high Arctic permafrost affected cryosols are associated with the CH4 and CO2 gas fluxes.</title>
        <authorList>
            <person name="Altshuler I."/>
            <person name="Hamel J."/>
            <person name="Turney S."/>
            <person name="Magnuson E."/>
            <person name="Levesque R."/>
            <person name="Greer C."/>
            <person name="Whyte L.G."/>
        </authorList>
    </citation>
    <scope>NUCLEOTIDE SEQUENCE [LARGE SCALE GENOMIC DNA]</scope>
    <source>
        <strain evidence="2 3">S06.C</strain>
    </source>
</reference>
<dbReference type="EMBL" id="RCZI01000003">
    <property type="protein sequence ID" value="TPG27464.1"/>
    <property type="molecule type" value="Genomic_DNA"/>
</dbReference>
<dbReference type="Pfam" id="PF10387">
    <property type="entry name" value="DUF2442"/>
    <property type="match status" value="1"/>
</dbReference>
<dbReference type="OrthoDB" id="2613291at2"/>
<dbReference type="InterPro" id="IPR025402">
    <property type="entry name" value="DMP19_C"/>
</dbReference>
<feature type="domain" description="DNA mimic protein DMP19 C-terminal" evidence="1">
    <location>
        <begin position="98"/>
        <end position="202"/>
    </location>
</feature>
<gene>
    <name evidence="2" type="ORF">EAH82_11810</name>
</gene>
<name>A0A502DQW1_9BURK</name>
<comment type="caution">
    <text evidence="2">The sequence shown here is derived from an EMBL/GenBank/DDBJ whole genome shotgun (WGS) entry which is preliminary data.</text>
</comment>
<dbReference type="Gene3D" id="3.30.2020.40">
    <property type="entry name" value="Uncharacterised protein PF10387, DUF2442"/>
    <property type="match status" value="1"/>
</dbReference>
<evidence type="ECO:0000313" key="3">
    <source>
        <dbReference type="Proteomes" id="UP000319212"/>
    </source>
</evidence>